<accession>A0A8T1VVF1</accession>
<gene>
    <name evidence="2" type="ORF">PHYPSEUDO_001498</name>
</gene>
<protein>
    <submittedName>
        <fullName evidence="2">Uncharacterized protein</fullName>
    </submittedName>
</protein>
<dbReference type="Proteomes" id="UP000694044">
    <property type="component" value="Unassembled WGS sequence"/>
</dbReference>
<keyword evidence="3" id="KW-1185">Reference proteome</keyword>
<evidence type="ECO:0000313" key="2">
    <source>
        <dbReference type="EMBL" id="KAG7385462.1"/>
    </source>
</evidence>
<evidence type="ECO:0000313" key="3">
    <source>
        <dbReference type="Proteomes" id="UP000694044"/>
    </source>
</evidence>
<proteinExistence type="predicted"/>
<feature type="compositionally biased region" description="Basic and acidic residues" evidence="1">
    <location>
        <begin position="82"/>
        <end position="95"/>
    </location>
</feature>
<dbReference type="OrthoDB" id="89365at2759"/>
<feature type="region of interest" description="Disordered" evidence="1">
    <location>
        <begin position="73"/>
        <end position="125"/>
    </location>
</feature>
<name>A0A8T1VVF1_9STRA</name>
<sequence>MSRFNVDDVEHRLLLHSPSCTLVQVPVDHRAAEAASPPSSPYDELMCKYKGSRCTNPRSLKRNGELHNLCEPHRKKANANRGRFDTKLRQRRDLDEASPPAALETADLPEPIRASESPPTPPLDEWEAELLLKTIQDRG</sequence>
<evidence type="ECO:0000256" key="1">
    <source>
        <dbReference type="SAM" id="MobiDB-lite"/>
    </source>
</evidence>
<comment type="caution">
    <text evidence="2">The sequence shown here is derived from an EMBL/GenBank/DDBJ whole genome shotgun (WGS) entry which is preliminary data.</text>
</comment>
<dbReference type="EMBL" id="JAGDFM010000121">
    <property type="protein sequence ID" value="KAG7385462.1"/>
    <property type="molecule type" value="Genomic_DNA"/>
</dbReference>
<dbReference type="AlphaFoldDB" id="A0A8T1VVF1"/>
<reference evidence="2" key="1">
    <citation type="submission" date="2021-02" db="EMBL/GenBank/DDBJ databases">
        <authorList>
            <person name="Palmer J.M."/>
        </authorList>
    </citation>
    <scope>NUCLEOTIDE SEQUENCE</scope>
    <source>
        <strain evidence="2">SCRP734</strain>
    </source>
</reference>
<organism evidence="2 3">
    <name type="scientific">Phytophthora pseudosyringae</name>
    <dbReference type="NCBI Taxonomy" id="221518"/>
    <lineage>
        <taxon>Eukaryota</taxon>
        <taxon>Sar</taxon>
        <taxon>Stramenopiles</taxon>
        <taxon>Oomycota</taxon>
        <taxon>Peronosporomycetes</taxon>
        <taxon>Peronosporales</taxon>
        <taxon>Peronosporaceae</taxon>
        <taxon>Phytophthora</taxon>
    </lineage>
</organism>